<keyword evidence="3" id="KW-1185">Reference proteome</keyword>
<keyword evidence="1" id="KW-0175">Coiled coil</keyword>
<evidence type="ECO:0000256" key="1">
    <source>
        <dbReference type="SAM" id="Coils"/>
    </source>
</evidence>
<feature type="coiled-coil region" evidence="1">
    <location>
        <begin position="98"/>
        <end position="132"/>
    </location>
</feature>
<protein>
    <submittedName>
        <fullName evidence="2">YjdF family protein</fullName>
    </submittedName>
</protein>
<gene>
    <name evidence="2" type="ORF">AB1300_24620</name>
</gene>
<dbReference type="Pfam" id="PF11208">
    <property type="entry name" value="DUF2992"/>
    <property type="match status" value="1"/>
</dbReference>
<evidence type="ECO:0000313" key="2">
    <source>
        <dbReference type="EMBL" id="MEX3748265.1"/>
    </source>
</evidence>
<dbReference type="InterPro" id="IPR016787">
    <property type="entry name" value="UCP021328"/>
</dbReference>
<evidence type="ECO:0000313" key="3">
    <source>
        <dbReference type="Proteomes" id="UP001558534"/>
    </source>
</evidence>
<dbReference type="EMBL" id="JBFRHK010000027">
    <property type="protein sequence ID" value="MEX3748265.1"/>
    <property type="molecule type" value="Genomic_DNA"/>
</dbReference>
<organism evidence="2 3">
    <name type="scientific">Lysinibacillus xylanilyticus</name>
    <dbReference type="NCBI Taxonomy" id="582475"/>
    <lineage>
        <taxon>Bacteria</taxon>
        <taxon>Bacillati</taxon>
        <taxon>Bacillota</taxon>
        <taxon>Bacilli</taxon>
        <taxon>Bacillales</taxon>
        <taxon>Bacillaceae</taxon>
        <taxon>Lysinibacillus</taxon>
    </lineage>
</organism>
<accession>A0ABV3W4Z3</accession>
<dbReference type="RefSeq" id="WP_368638654.1">
    <property type="nucleotide sequence ID" value="NZ_JBFRHK010000027.1"/>
</dbReference>
<proteinExistence type="predicted"/>
<reference evidence="2 3" key="1">
    <citation type="submission" date="2024-07" db="EMBL/GenBank/DDBJ databases">
        <title>Characterization of a bacterium isolated from hydrolysated instant sea cucumber by whole-genome sequencing and metabolomics.</title>
        <authorList>
            <person name="Luo X."/>
            <person name="Zhang Z."/>
            <person name="Zheng Z."/>
            <person name="Zhang W."/>
            <person name="Ming T."/>
            <person name="Jiao L."/>
            <person name="Su X."/>
            <person name="Kong F."/>
            <person name="Xu J."/>
        </authorList>
    </citation>
    <scope>NUCLEOTIDE SEQUENCE [LARGE SCALE GENOMIC DNA]</scope>
    <source>
        <strain evidence="2 3">XL-2024</strain>
    </source>
</reference>
<name>A0ABV3W4Z3_9BACI</name>
<dbReference type="Proteomes" id="UP001558534">
    <property type="component" value="Unassembled WGS sequence"/>
</dbReference>
<comment type="caution">
    <text evidence="2">The sequence shown here is derived from an EMBL/GenBank/DDBJ whole genome shotgun (WGS) entry which is preliminary data.</text>
</comment>
<dbReference type="PIRSF" id="PIRSF021328">
    <property type="entry name" value="UCP021328"/>
    <property type="match status" value="1"/>
</dbReference>
<sequence length="138" mass="16448">MKLTICYDGQFYIGLIENISENKYKAYKYIFGNEPKDQEVFDFVNMNMLDFIKNNEKHDGIPIQQKKVKKINPKRLQRKVAKELKKPSISSKAEEAIKAEIELRKKEKSVTCKRLKEERKNYIRNIKVQKSKNKHRGR</sequence>